<evidence type="ECO:0000313" key="2">
    <source>
        <dbReference type="Proteomes" id="UP000601223"/>
    </source>
</evidence>
<dbReference type="Proteomes" id="UP000601223">
    <property type="component" value="Unassembled WGS sequence"/>
</dbReference>
<accession>A0A8J3JJV3</accession>
<evidence type="ECO:0000313" key="1">
    <source>
        <dbReference type="EMBL" id="GIF82006.1"/>
    </source>
</evidence>
<gene>
    <name evidence="1" type="ORF">Cba03nite_33550</name>
</gene>
<comment type="caution">
    <text evidence="1">The sequence shown here is derived from an EMBL/GenBank/DDBJ whole genome shotgun (WGS) entry which is preliminary data.</text>
</comment>
<name>A0A8J3JJV3_9ACTN</name>
<keyword evidence="2" id="KW-1185">Reference proteome</keyword>
<dbReference type="AlphaFoldDB" id="A0A8J3JJV3"/>
<protein>
    <submittedName>
        <fullName evidence="1">Uncharacterized protein</fullName>
    </submittedName>
</protein>
<dbReference type="RefSeq" id="WP_203746746.1">
    <property type="nucleotide sequence ID" value="NZ_BONF01000017.1"/>
</dbReference>
<sequence>MNDAAVVTEARETCGMRVCVVGFLVRDLDSGQELASTGCAWPVLWWTGVGRLPHEYSREDDLV</sequence>
<reference evidence="1 2" key="1">
    <citation type="submission" date="2021-01" db="EMBL/GenBank/DDBJ databases">
        <title>Whole genome shotgun sequence of Catellatospora bangladeshensis NBRC 107357.</title>
        <authorList>
            <person name="Komaki H."/>
            <person name="Tamura T."/>
        </authorList>
    </citation>
    <scope>NUCLEOTIDE SEQUENCE [LARGE SCALE GENOMIC DNA]</scope>
    <source>
        <strain evidence="1 2">NBRC 107357</strain>
    </source>
</reference>
<dbReference type="EMBL" id="BONF01000017">
    <property type="protein sequence ID" value="GIF82006.1"/>
    <property type="molecule type" value="Genomic_DNA"/>
</dbReference>
<organism evidence="1 2">
    <name type="scientific">Catellatospora bangladeshensis</name>
    <dbReference type="NCBI Taxonomy" id="310355"/>
    <lineage>
        <taxon>Bacteria</taxon>
        <taxon>Bacillati</taxon>
        <taxon>Actinomycetota</taxon>
        <taxon>Actinomycetes</taxon>
        <taxon>Micromonosporales</taxon>
        <taxon>Micromonosporaceae</taxon>
        <taxon>Catellatospora</taxon>
    </lineage>
</organism>
<proteinExistence type="predicted"/>